<dbReference type="InterPro" id="IPR003765">
    <property type="entry name" value="NO3_reductase_chaperone_NarJ"/>
</dbReference>
<sequence length="218" mass="23677">MRPATHALRLLGALLLYPEPGLRALLPEIAAEIANDGSLRRIDRERLADLLGELMRADGLDAEEAYVGLFDRGRAASLHLFEHLHGESRDRGEAMVQLAGVYQQAGFLLKPGELPDYLPALLEFLGCRPPADAKAIMADCGHLVRKIGEAVAARGSRYAAIFDAALVLAGEAGLDWAKGIEPEPLDNVDDDWMDTPAFAKPDEQAATSTIRFMPRPGR</sequence>
<proteinExistence type="predicted"/>
<dbReference type="PANTHER" id="PTHR43680:SF2">
    <property type="entry name" value="NITRATE REDUCTASE MOLYBDENUM COFACTOR ASSEMBLY CHAPERONE NARJ"/>
    <property type="match status" value="1"/>
</dbReference>
<keyword evidence="3" id="KW-1185">Reference proteome</keyword>
<dbReference type="InterPro" id="IPR020945">
    <property type="entry name" value="DMSO/NO3_reduct_chaperone"/>
</dbReference>
<dbReference type="EMBL" id="JAESND010000007">
    <property type="protein sequence ID" value="MBM3116838.1"/>
    <property type="molecule type" value="Genomic_DNA"/>
</dbReference>
<evidence type="ECO:0000313" key="3">
    <source>
        <dbReference type="Proteomes" id="UP000809431"/>
    </source>
</evidence>
<dbReference type="Gene3D" id="1.10.3480.10">
    <property type="entry name" value="TorD-like"/>
    <property type="match status" value="1"/>
</dbReference>
<dbReference type="Pfam" id="PF02613">
    <property type="entry name" value="Nitrate_red_del"/>
    <property type="match status" value="1"/>
</dbReference>
<protein>
    <submittedName>
        <fullName evidence="2">Nitrate reductase molybdenum cofactor assembly chaperone</fullName>
    </submittedName>
</protein>
<evidence type="ECO:0000256" key="1">
    <source>
        <dbReference type="ARBA" id="ARBA00023063"/>
    </source>
</evidence>
<dbReference type="Proteomes" id="UP000809431">
    <property type="component" value="Unassembled WGS sequence"/>
</dbReference>
<comment type="caution">
    <text evidence="2">The sequence shown here is derived from an EMBL/GenBank/DDBJ whole genome shotgun (WGS) entry which is preliminary data.</text>
</comment>
<accession>A0ABS2BMK6</accession>
<organism evidence="2 3">
    <name type="scientific">Jeongeupia naejangsanensis</name>
    <dbReference type="NCBI Taxonomy" id="613195"/>
    <lineage>
        <taxon>Bacteria</taxon>
        <taxon>Pseudomonadati</taxon>
        <taxon>Pseudomonadota</taxon>
        <taxon>Betaproteobacteria</taxon>
        <taxon>Neisseriales</taxon>
        <taxon>Chitinibacteraceae</taxon>
        <taxon>Jeongeupia</taxon>
    </lineage>
</organism>
<dbReference type="NCBIfam" id="TIGR00684">
    <property type="entry name" value="narJ"/>
    <property type="match status" value="1"/>
</dbReference>
<dbReference type="InterPro" id="IPR036411">
    <property type="entry name" value="TorD-like_sf"/>
</dbReference>
<keyword evidence="1" id="KW-0534">Nitrate assimilation</keyword>
<reference evidence="2 3" key="1">
    <citation type="submission" date="2021-01" db="EMBL/GenBank/DDBJ databases">
        <title>Draft Genome Sequence and Polyhydroxyalkanoate Biosynthetic Potential of Jeongeupia naejangsanensis Type Strain DSM 24253.</title>
        <authorList>
            <person name="Turrini P."/>
            <person name="Artuso I."/>
            <person name="Lugli G.A."/>
            <person name="Frangipani E."/>
            <person name="Ventura M."/>
            <person name="Visca P."/>
        </authorList>
    </citation>
    <scope>NUCLEOTIDE SEQUENCE [LARGE SCALE GENOMIC DNA]</scope>
    <source>
        <strain evidence="2 3">DSM 24253</strain>
    </source>
</reference>
<name>A0ABS2BMK6_9NEIS</name>
<dbReference type="RefSeq" id="WP_203539077.1">
    <property type="nucleotide sequence ID" value="NZ_JAESND010000007.1"/>
</dbReference>
<evidence type="ECO:0000313" key="2">
    <source>
        <dbReference type="EMBL" id="MBM3116838.1"/>
    </source>
</evidence>
<dbReference type="SUPFAM" id="SSF89155">
    <property type="entry name" value="TorD-like"/>
    <property type="match status" value="1"/>
</dbReference>
<gene>
    <name evidence="2" type="primary">narJ</name>
    <name evidence="2" type="ORF">JMJ54_13460</name>
</gene>
<dbReference type="PANTHER" id="PTHR43680">
    <property type="entry name" value="NITRATE REDUCTASE MOLYBDENUM COFACTOR ASSEMBLY CHAPERONE"/>
    <property type="match status" value="1"/>
</dbReference>